<dbReference type="PANTHER" id="PTHR30388:SF6">
    <property type="entry name" value="XANTHINE DEHYDROGENASE SUBUNIT A-RELATED"/>
    <property type="match status" value="1"/>
</dbReference>
<protein>
    <submittedName>
        <fullName evidence="3">XdhC family protein</fullName>
    </submittedName>
</protein>
<dbReference type="RefSeq" id="WP_255187596.1">
    <property type="nucleotide sequence ID" value="NZ_CP113517.1"/>
</dbReference>
<dbReference type="Pfam" id="PF13478">
    <property type="entry name" value="XdhC_C"/>
    <property type="match status" value="1"/>
</dbReference>
<dbReference type="Gene3D" id="3.40.50.720">
    <property type="entry name" value="NAD(P)-binding Rossmann-like Domain"/>
    <property type="match status" value="1"/>
</dbReference>
<organism evidence="3 4">
    <name type="scientific">Methylomonas rapida</name>
    <dbReference type="NCBI Taxonomy" id="2963939"/>
    <lineage>
        <taxon>Bacteria</taxon>
        <taxon>Pseudomonadati</taxon>
        <taxon>Pseudomonadota</taxon>
        <taxon>Gammaproteobacteria</taxon>
        <taxon>Methylococcales</taxon>
        <taxon>Methylococcaceae</taxon>
        <taxon>Methylomonas</taxon>
    </lineage>
</organism>
<feature type="domain" description="XdhC Rossmann" evidence="2">
    <location>
        <begin position="195"/>
        <end position="335"/>
    </location>
</feature>
<evidence type="ECO:0000313" key="4">
    <source>
        <dbReference type="Proteomes" id="UP001162780"/>
    </source>
</evidence>
<dbReference type="InterPro" id="IPR052698">
    <property type="entry name" value="MoCofactor_Util/Proc"/>
</dbReference>
<accession>A0ABY7GQB8</accession>
<dbReference type="PANTHER" id="PTHR30388">
    <property type="entry name" value="ALDEHYDE OXIDOREDUCTASE MOLYBDENUM COFACTOR ASSEMBLY PROTEIN"/>
    <property type="match status" value="1"/>
</dbReference>
<dbReference type="Proteomes" id="UP001162780">
    <property type="component" value="Chromosome"/>
</dbReference>
<dbReference type="Pfam" id="PF02625">
    <property type="entry name" value="XdhC_CoxI"/>
    <property type="match status" value="1"/>
</dbReference>
<gene>
    <name evidence="3" type="ORF">NM686_009260</name>
</gene>
<feature type="domain" description="XdhC- CoxI" evidence="1">
    <location>
        <begin position="14"/>
        <end position="81"/>
    </location>
</feature>
<dbReference type="InterPro" id="IPR027051">
    <property type="entry name" value="XdhC_Rossmann_dom"/>
</dbReference>
<dbReference type="InterPro" id="IPR003777">
    <property type="entry name" value="XdhC_CoxI"/>
</dbReference>
<sequence length="352" mass="38167">MASHHRLLAAYPRLLEQGQDAVLATVIETFGYTYQKAGTRMLIEANGRLSGLLGGGCFEADLIEHARDVLQTGKAKTVFYDLRRPEDELWGLGAGCHGATRIFLQRLAAADGFRPLNSIWQAAENREDGVLATIVESKHPGYVAGETPFLPLEQARAPWPFISGVPPRRPLLRNHCMDGLDIRVFYEPLRPPTHLWVLGAGDDAQPVVDCAKLLGWKVSVADHRPAYLTAGRFPTADALLHIRPEALNTHLKLNGFDAALVMSHNLSHDRQYLAALAASHIAVIGLLGPMRRRERLLNSLGEVGAELAERLYGPVGLDIGAETPEEIALAIVAGIQAALKGRGGGQLGFTLA</sequence>
<evidence type="ECO:0000313" key="3">
    <source>
        <dbReference type="EMBL" id="WAR46683.1"/>
    </source>
</evidence>
<evidence type="ECO:0000259" key="2">
    <source>
        <dbReference type="Pfam" id="PF13478"/>
    </source>
</evidence>
<reference evidence="3" key="1">
    <citation type="submission" date="2022-11" db="EMBL/GenBank/DDBJ databases">
        <title>Methylomonas rapida sp. nov., Carotenoid-Producing Obligate Methanotrophs with High Growth Characteristics and Biotechnological Potential.</title>
        <authorList>
            <person name="Tikhonova E.N."/>
            <person name="Suleimanov R.Z."/>
            <person name="Miroshnikov K."/>
            <person name="Oshkin I.Y."/>
            <person name="Belova S.E."/>
            <person name="Danilova O.V."/>
            <person name="Ashikhmin A."/>
            <person name="Konopkin A."/>
            <person name="But S.Y."/>
            <person name="Khmelenina V.N."/>
            <person name="Kuznetsov N."/>
            <person name="Pimenov N.V."/>
            <person name="Dedysh S.N."/>
        </authorList>
    </citation>
    <scope>NUCLEOTIDE SEQUENCE</scope>
    <source>
        <strain evidence="3">MP1</strain>
    </source>
</reference>
<dbReference type="EMBL" id="CP113517">
    <property type="protein sequence ID" value="WAR46683.1"/>
    <property type="molecule type" value="Genomic_DNA"/>
</dbReference>
<proteinExistence type="predicted"/>
<name>A0ABY7GQB8_9GAMM</name>
<keyword evidence="4" id="KW-1185">Reference proteome</keyword>
<evidence type="ECO:0000259" key="1">
    <source>
        <dbReference type="Pfam" id="PF02625"/>
    </source>
</evidence>